<feature type="transmembrane region" description="Helical" evidence="17">
    <location>
        <begin position="300"/>
        <end position="317"/>
    </location>
</feature>
<dbReference type="InterPro" id="IPR000731">
    <property type="entry name" value="SSD"/>
</dbReference>
<dbReference type="OrthoDB" id="1914839at2759"/>
<organism evidence="19 20">
    <name type="scientific">Geosmithia morbida</name>
    <dbReference type="NCBI Taxonomy" id="1094350"/>
    <lineage>
        <taxon>Eukaryota</taxon>
        <taxon>Fungi</taxon>
        <taxon>Dikarya</taxon>
        <taxon>Ascomycota</taxon>
        <taxon>Pezizomycotina</taxon>
        <taxon>Sordariomycetes</taxon>
        <taxon>Hypocreomycetidae</taxon>
        <taxon>Hypocreales</taxon>
        <taxon>Bionectriaceae</taxon>
        <taxon>Geosmithia</taxon>
    </lineage>
</organism>
<evidence type="ECO:0000256" key="12">
    <source>
        <dbReference type="ARBA" id="ARBA00023121"/>
    </source>
</evidence>
<reference evidence="19" key="1">
    <citation type="submission" date="2020-03" db="EMBL/GenBank/DDBJ databases">
        <title>Site-based positive gene gene selection in Geosmithia morbida across the United States reveals a broad range of putative effectors and factors for local host and environmental adapation.</title>
        <authorList>
            <person name="Onufrak A."/>
            <person name="Murdoch R.W."/>
            <person name="Gazis R."/>
            <person name="Huff M."/>
            <person name="Staton M."/>
            <person name="Klingeman W."/>
            <person name="Hadziabdic D."/>
        </authorList>
    </citation>
    <scope>NUCLEOTIDE SEQUENCE</scope>
    <source>
        <strain evidence="19">1262</strain>
    </source>
</reference>
<comment type="caution">
    <text evidence="19">The sequence shown here is derived from an EMBL/GenBank/DDBJ whole genome shotgun (WGS) entry which is preliminary data.</text>
</comment>
<feature type="compositionally biased region" description="Polar residues" evidence="16">
    <location>
        <begin position="907"/>
        <end position="918"/>
    </location>
</feature>
<dbReference type="Gene3D" id="2.130.10.10">
    <property type="entry name" value="YVTN repeat-like/Quinoprotein amine dehydrogenase"/>
    <property type="match status" value="1"/>
</dbReference>
<evidence type="ECO:0000256" key="2">
    <source>
        <dbReference type="ARBA" id="ARBA00004653"/>
    </source>
</evidence>
<protein>
    <recommendedName>
        <fullName evidence="4">Sterol regulatory element-binding protein cleavage-activating protein</fullName>
    </recommendedName>
</protein>
<dbReference type="SUPFAM" id="SSF82866">
    <property type="entry name" value="Multidrug efflux transporter AcrB transmembrane domain"/>
    <property type="match status" value="1"/>
</dbReference>
<evidence type="ECO:0000256" key="11">
    <source>
        <dbReference type="ARBA" id="ARBA00023098"/>
    </source>
</evidence>
<evidence type="ECO:0000256" key="10">
    <source>
        <dbReference type="ARBA" id="ARBA00023034"/>
    </source>
</evidence>
<keyword evidence="6 17" id="KW-0812">Transmembrane</keyword>
<evidence type="ECO:0000256" key="4">
    <source>
        <dbReference type="ARBA" id="ARBA00019541"/>
    </source>
</evidence>
<dbReference type="InterPro" id="IPR036322">
    <property type="entry name" value="WD40_repeat_dom_sf"/>
</dbReference>
<keyword evidence="12" id="KW-0446">Lipid-binding</keyword>
<dbReference type="Proteomes" id="UP000749293">
    <property type="component" value="Unassembled WGS sequence"/>
</dbReference>
<accession>A0A9P5CY97</accession>
<evidence type="ECO:0000256" key="8">
    <source>
        <dbReference type="ARBA" id="ARBA00022824"/>
    </source>
</evidence>
<comment type="similarity">
    <text evidence="3">Belongs to the WD repeat SCAP family.</text>
</comment>
<dbReference type="InterPro" id="IPR030225">
    <property type="entry name" value="SCAP"/>
</dbReference>
<keyword evidence="8" id="KW-0256">Endoplasmic reticulum</keyword>
<evidence type="ECO:0000256" key="5">
    <source>
        <dbReference type="ARBA" id="ARBA00022574"/>
    </source>
</evidence>
<evidence type="ECO:0000256" key="13">
    <source>
        <dbReference type="ARBA" id="ARBA00023136"/>
    </source>
</evidence>
<dbReference type="GO" id="GO:0005789">
    <property type="term" value="C:endoplasmic reticulum membrane"/>
    <property type="evidence" value="ECO:0007669"/>
    <property type="project" value="UniProtKB-SubCell"/>
</dbReference>
<evidence type="ECO:0000256" key="1">
    <source>
        <dbReference type="ARBA" id="ARBA00004477"/>
    </source>
</evidence>
<evidence type="ECO:0000256" key="16">
    <source>
        <dbReference type="SAM" id="MobiDB-lite"/>
    </source>
</evidence>
<dbReference type="GO" id="GO:0008202">
    <property type="term" value="P:steroid metabolic process"/>
    <property type="evidence" value="ECO:0007669"/>
    <property type="project" value="UniProtKB-KW"/>
</dbReference>
<keyword evidence="15" id="KW-0753">Steroid metabolism</keyword>
<feature type="transmembrane region" description="Helical" evidence="17">
    <location>
        <begin position="521"/>
        <end position="541"/>
    </location>
</feature>
<keyword evidence="20" id="KW-1185">Reference proteome</keyword>
<evidence type="ECO:0000256" key="17">
    <source>
        <dbReference type="SAM" id="Phobius"/>
    </source>
</evidence>
<comment type="subcellular location">
    <subcellularLocation>
        <location evidence="1">Endoplasmic reticulum membrane</location>
        <topology evidence="1">Multi-pass membrane protein</topology>
    </subcellularLocation>
    <subcellularLocation>
        <location evidence="2">Golgi apparatus membrane</location>
        <topology evidence="2">Multi-pass membrane protein</topology>
    </subcellularLocation>
</comment>
<dbReference type="GO" id="GO:0032933">
    <property type="term" value="P:SREBP signaling pathway"/>
    <property type="evidence" value="ECO:0007669"/>
    <property type="project" value="InterPro"/>
</dbReference>
<evidence type="ECO:0000256" key="7">
    <source>
        <dbReference type="ARBA" id="ARBA00022737"/>
    </source>
</evidence>
<evidence type="ECO:0000259" key="18">
    <source>
        <dbReference type="PROSITE" id="PS50156"/>
    </source>
</evidence>
<keyword evidence="7" id="KW-0677">Repeat</keyword>
<evidence type="ECO:0000256" key="3">
    <source>
        <dbReference type="ARBA" id="ARBA00007410"/>
    </source>
</evidence>
<evidence type="ECO:0000256" key="14">
    <source>
        <dbReference type="ARBA" id="ARBA00023180"/>
    </source>
</evidence>
<feature type="region of interest" description="Disordered" evidence="16">
    <location>
        <begin position="900"/>
        <end position="922"/>
    </location>
</feature>
<keyword evidence="9 17" id="KW-1133">Transmembrane helix</keyword>
<dbReference type="SUPFAM" id="SSF50978">
    <property type="entry name" value="WD40 repeat-like"/>
    <property type="match status" value="1"/>
</dbReference>
<dbReference type="GO" id="GO:0032936">
    <property type="term" value="C:SREBP-SCAP complex"/>
    <property type="evidence" value="ECO:0007669"/>
    <property type="project" value="TreeGrafter"/>
</dbReference>
<dbReference type="GeneID" id="55969508"/>
<evidence type="ECO:0000313" key="19">
    <source>
        <dbReference type="EMBL" id="KAF4120153.1"/>
    </source>
</evidence>
<feature type="transmembrane region" description="Helical" evidence="17">
    <location>
        <begin position="398"/>
        <end position="416"/>
    </location>
</feature>
<keyword evidence="5" id="KW-0853">WD repeat</keyword>
<keyword evidence="14" id="KW-0325">Glycoprotein</keyword>
<dbReference type="GO" id="GO:0045540">
    <property type="term" value="P:regulation of cholesterol biosynthetic process"/>
    <property type="evidence" value="ECO:0007669"/>
    <property type="project" value="TreeGrafter"/>
</dbReference>
<feature type="transmembrane region" description="Helical" evidence="17">
    <location>
        <begin position="224"/>
        <end position="248"/>
    </location>
</feature>
<dbReference type="PROSITE" id="PS50156">
    <property type="entry name" value="SSD"/>
    <property type="match status" value="1"/>
</dbReference>
<sequence>MRFVWVHGSYMEALDRDLLAAALELQDELLDVTENFNPLGHAGYEPLPETDTGDFDLSPGQRDSVHAINGMTNESWFFNSPLQYWGCSRQRILADPDVVSTVNDMKNLTTTVNVTLRHSVVFSGKRFQYRRLLAADALVITLLHLKDSPVGQQWERKAAALAERVSDRWDVYPPDGRISTSRPYEFQFRPMSTQDTLTLTLAYGLAISYFVMSLLKVRAVKSKVGIMITVVTQIIFAIMSSFTVCAIFNIDLSRIPRAAYPLVILAMSLENIFRLINAVIQTPSEDSTASRIGHAVGETAPVALISTSQNVLILIILSRMVSSGVSAFCIFLAVAIVFDIFYLSTFFLSVLSVDVRRTELSDALAKVSMRQHRQIPEARGWTWIEQVIHGKTALSTRIAGTFVMFGFIVIAQWHFFQQQVMLNSTIELFWNSATSLFRSSNASMLEGINQARSPTSWLRLQDHETAKELINVVKPSAHSYIAQVYDPLVFVKKGSDRTRRNSEPPLLPAYYDFINHQLTQFVVIVVLIVAALRLLISYLLYEDEANMEDERDYEDLPLLSVNHLPEGHSLDIALMGSSTRGHVISVGLDRRICVWNIRCGKPHYTLPDISPRPDGIFPVLGVATDDSSKWLAIVSPSRVTFWSLADQKWGPSASVRPLAQRPEAVFFAPKTPHEAPRLVIVRRTGTVTEMSVEEGCQPVESVICESSVQCAEPLIIRGTAQHPPRLFIISASKTGYVHVSLRTEVGWKARPLPVSLPGEAREKVHQIVAMHSLGLFIVATSTHAHIFNVEDCETLYTAEMQPMRPRSLECAYTTQRIAHIDMPSITSATMTYVDAATGDCILHTFTPSEDWDAIGLRAPSGATDGEGCEWIDATVTKRRVRNPGHYRTLSDGSVVGIRRKQKESLPCSPSDSPTSQSVAEGGLRKRFLSSRNSISSGSGNDAASLPEWEVWTISPSNRIGADEEEPLFKADERSSHLLISDIGPKVTVGLMSVAFSFGNVVKVVTVGGTERFDNMDQDDAHDVFNIGHRRRKTAASWKLKTWS</sequence>
<proteinExistence type="inferred from homology"/>
<feature type="transmembrane region" description="Helical" evidence="17">
    <location>
        <begin position="329"/>
        <end position="351"/>
    </location>
</feature>
<dbReference type="GO" id="GO:0032934">
    <property type="term" value="F:sterol binding"/>
    <property type="evidence" value="ECO:0007669"/>
    <property type="project" value="InterPro"/>
</dbReference>
<feature type="domain" description="SSD" evidence="18">
    <location>
        <begin position="195"/>
        <end position="353"/>
    </location>
</feature>
<dbReference type="EMBL" id="JAANYQ010000018">
    <property type="protein sequence ID" value="KAF4120153.1"/>
    <property type="molecule type" value="Genomic_DNA"/>
</dbReference>
<dbReference type="InterPro" id="IPR053958">
    <property type="entry name" value="HMGCR/SNAP/NPC1-like_SSD"/>
</dbReference>
<evidence type="ECO:0000256" key="6">
    <source>
        <dbReference type="ARBA" id="ARBA00022692"/>
    </source>
</evidence>
<keyword evidence="10" id="KW-0333">Golgi apparatus</keyword>
<dbReference type="GO" id="GO:0000139">
    <property type="term" value="C:Golgi membrane"/>
    <property type="evidence" value="ECO:0007669"/>
    <property type="project" value="UniProtKB-SubCell"/>
</dbReference>
<name>A0A9P5CY97_9HYPO</name>
<dbReference type="Pfam" id="PF12349">
    <property type="entry name" value="Sterol-sensing"/>
    <property type="match status" value="1"/>
</dbReference>
<keyword evidence="11" id="KW-0443">Lipid metabolism</keyword>
<keyword evidence="13 17" id="KW-0472">Membrane</keyword>
<dbReference type="AlphaFoldDB" id="A0A9P5CY97"/>
<dbReference type="PANTHER" id="PTHR46378:SF1">
    <property type="entry name" value="STEROL REGULATORY ELEMENT-BINDING PROTEIN CLEAVAGE-ACTIVATING PROTEIN"/>
    <property type="match status" value="1"/>
</dbReference>
<evidence type="ECO:0000256" key="15">
    <source>
        <dbReference type="ARBA" id="ARBA00023221"/>
    </source>
</evidence>
<feature type="transmembrane region" description="Helical" evidence="17">
    <location>
        <begin position="196"/>
        <end position="212"/>
    </location>
</feature>
<evidence type="ECO:0000313" key="20">
    <source>
        <dbReference type="Proteomes" id="UP000749293"/>
    </source>
</evidence>
<evidence type="ECO:0000256" key="9">
    <source>
        <dbReference type="ARBA" id="ARBA00022989"/>
    </source>
</evidence>
<dbReference type="InterPro" id="IPR015943">
    <property type="entry name" value="WD40/YVTN_repeat-like_dom_sf"/>
</dbReference>
<dbReference type="RefSeq" id="XP_035318805.1">
    <property type="nucleotide sequence ID" value="XM_035465256.1"/>
</dbReference>
<gene>
    <name evidence="19" type="ORF">GMORB2_3280</name>
</gene>
<dbReference type="PANTHER" id="PTHR46378">
    <property type="entry name" value="STEROL REGULATORY ELEMENT-BINDING PROTEIN CLEAVAGE-ACTIVATING PROTEIN"/>
    <property type="match status" value="1"/>
</dbReference>